<accession>A0A6C0IDI6</accession>
<organism evidence="1">
    <name type="scientific">viral metagenome</name>
    <dbReference type="NCBI Taxonomy" id="1070528"/>
    <lineage>
        <taxon>unclassified sequences</taxon>
        <taxon>metagenomes</taxon>
        <taxon>organismal metagenomes</taxon>
    </lineage>
</organism>
<protein>
    <submittedName>
        <fullName evidence="1">Uncharacterized protein</fullName>
    </submittedName>
</protein>
<proteinExistence type="predicted"/>
<sequence length="181" mass="21391">MYSIVSTRFNKETWIENQERRRIKNVQCCYGSPQAMSPKIEANGNVFVVDMNNSINKIEGIGFIKNKPQVDKFYKIHSDINYNRFAYFGNYYINRELLIEYNEAFVLALDNICFKGKTHLKRGIGFTTIPEKLMDLKKLDGIYIRKEIKDIFIKHYECELLQEKEEKQVIQVEVVVQCKKV</sequence>
<evidence type="ECO:0000313" key="1">
    <source>
        <dbReference type="EMBL" id="QHT91161.1"/>
    </source>
</evidence>
<dbReference type="EMBL" id="MN740163">
    <property type="protein sequence ID" value="QHT91161.1"/>
    <property type="molecule type" value="Genomic_DNA"/>
</dbReference>
<dbReference type="AlphaFoldDB" id="A0A6C0IDI6"/>
<name>A0A6C0IDI6_9ZZZZ</name>
<reference evidence="1" key="1">
    <citation type="journal article" date="2020" name="Nature">
        <title>Giant virus diversity and host interactions through global metagenomics.</title>
        <authorList>
            <person name="Schulz F."/>
            <person name="Roux S."/>
            <person name="Paez-Espino D."/>
            <person name="Jungbluth S."/>
            <person name="Walsh D.A."/>
            <person name="Denef V.J."/>
            <person name="McMahon K.D."/>
            <person name="Konstantinidis K.T."/>
            <person name="Eloe-Fadrosh E.A."/>
            <person name="Kyrpides N.C."/>
            <person name="Woyke T."/>
        </authorList>
    </citation>
    <scope>NUCLEOTIDE SEQUENCE</scope>
    <source>
        <strain evidence="1">GVMAG-M-3300023184-72</strain>
    </source>
</reference>